<protein>
    <recommendedName>
        <fullName evidence="4">Glycosyl transferase family 1 domain-containing protein</fullName>
    </recommendedName>
</protein>
<evidence type="ECO:0000313" key="3">
    <source>
        <dbReference type="Proteomes" id="UP000321258"/>
    </source>
</evidence>
<evidence type="ECO:0000256" key="1">
    <source>
        <dbReference type="SAM" id="MobiDB-lite"/>
    </source>
</evidence>
<dbReference type="RefSeq" id="WP_238180297.1">
    <property type="nucleotide sequence ID" value="NZ_BJZT01000014.1"/>
</dbReference>
<dbReference type="Proteomes" id="UP000321258">
    <property type="component" value="Unassembled WGS sequence"/>
</dbReference>
<comment type="caution">
    <text evidence="2">The sequence shown here is derived from an EMBL/GenBank/DDBJ whole genome shotgun (WGS) entry which is preliminary data.</text>
</comment>
<proteinExistence type="predicted"/>
<dbReference type="AlphaFoldDB" id="A0A512IN76"/>
<name>A0A512IN76_9HYPH</name>
<gene>
    <name evidence="2" type="ORF">MHA02_15440</name>
</gene>
<feature type="region of interest" description="Disordered" evidence="1">
    <location>
        <begin position="1"/>
        <end position="29"/>
    </location>
</feature>
<evidence type="ECO:0008006" key="4">
    <source>
        <dbReference type="Google" id="ProtNLM"/>
    </source>
</evidence>
<dbReference type="EMBL" id="BJZT01000014">
    <property type="protein sequence ID" value="GEO99156.1"/>
    <property type="molecule type" value="Genomic_DNA"/>
</dbReference>
<dbReference type="Gene3D" id="3.40.50.2000">
    <property type="entry name" value="Glycogen Phosphorylase B"/>
    <property type="match status" value="1"/>
</dbReference>
<dbReference type="SUPFAM" id="SSF53756">
    <property type="entry name" value="UDP-Glycosyltransferase/glycogen phosphorylase"/>
    <property type="match status" value="1"/>
</dbReference>
<reference evidence="2 3" key="1">
    <citation type="submission" date="2019-07" db="EMBL/GenBank/DDBJ databases">
        <title>Whole genome shotgun sequence of Methylobacterium haplocladii NBRC 107714.</title>
        <authorList>
            <person name="Hosoyama A."/>
            <person name="Uohara A."/>
            <person name="Ohji S."/>
            <person name="Ichikawa N."/>
        </authorList>
    </citation>
    <scope>NUCLEOTIDE SEQUENCE [LARGE SCALE GENOMIC DNA]</scope>
    <source>
        <strain evidence="2 3">NBRC 107714</strain>
    </source>
</reference>
<keyword evidence="3" id="KW-1185">Reference proteome</keyword>
<sequence>MSPAEANEAPVVRSAADRTGPPRAASRSPAASLHLLGAGQPPCGIGDFSRLLLETLREAEPGSHAALTIAPRAFRLSEVWHRLGQTDAVVANFPVVAWKRALFGPLAVYALAKLRRRDCITVLHEWAGLHRLRRLVLRPLLLLSDTIFLVSPQVREELAADPLVGFLARRAALMPVPPNLARPAGIADSPLRQCLLAARREGRLVLGHFGSIYPGKQPEAVIEIAAALKARGEKPLLVFIGSFIKASDGIEDVFRAKVAALGLTDDVIVSGYVASAEELFGLFETVDAFAYVLPEGLTARRASVLACVQAGRPVVVTAPVLADEFDHHPRYRALLDAGAILPVPREAQAEAYAERVLAARTRQTRLPELDRATWFRDAAACLRARMAVRGRRRTRQA</sequence>
<evidence type="ECO:0000313" key="2">
    <source>
        <dbReference type="EMBL" id="GEO99156.1"/>
    </source>
</evidence>
<organism evidence="2 3">
    <name type="scientific">Methylobacterium haplocladii</name>
    <dbReference type="NCBI Taxonomy" id="1176176"/>
    <lineage>
        <taxon>Bacteria</taxon>
        <taxon>Pseudomonadati</taxon>
        <taxon>Pseudomonadota</taxon>
        <taxon>Alphaproteobacteria</taxon>
        <taxon>Hyphomicrobiales</taxon>
        <taxon>Methylobacteriaceae</taxon>
        <taxon>Methylobacterium</taxon>
    </lineage>
</organism>
<accession>A0A512IN76</accession>